<organism evidence="4 5">
    <name type="scientific">Asaia bogorensis</name>
    <dbReference type="NCBI Taxonomy" id="91915"/>
    <lineage>
        <taxon>Bacteria</taxon>
        <taxon>Pseudomonadati</taxon>
        <taxon>Pseudomonadota</taxon>
        <taxon>Alphaproteobacteria</taxon>
        <taxon>Acetobacterales</taxon>
        <taxon>Acetobacteraceae</taxon>
        <taxon>Asaia</taxon>
    </lineage>
</organism>
<evidence type="ECO:0000259" key="3">
    <source>
        <dbReference type="Pfam" id="PF04116"/>
    </source>
</evidence>
<dbReference type="GO" id="GO:0016491">
    <property type="term" value="F:oxidoreductase activity"/>
    <property type="evidence" value="ECO:0007669"/>
    <property type="project" value="InterPro"/>
</dbReference>
<gene>
    <name evidence="4" type="ORF">ASAP_1831</name>
</gene>
<dbReference type="InterPro" id="IPR006694">
    <property type="entry name" value="Fatty_acid_hydroxylase"/>
</dbReference>
<feature type="transmembrane region" description="Helical" evidence="2">
    <location>
        <begin position="138"/>
        <end position="161"/>
    </location>
</feature>
<keyword evidence="2" id="KW-0472">Membrane</keyword>
<accession>A0A060QKG4</accession>
<evidence type="ECO:0000313" key="5">
    <source>
        <dbReference type="Proteomes" id="UP000027583"/>
    </source>
</evidence>
<reference evidence="4 5" key="1">
    <citation type="journal article" date="2014" name="Genome Biol. Evol.">
        <title>Acetic acid bacteria genomes reveal functional traits for adaptation to life in insect guts.</title>
        <authorList>
            <person name="Chouaia B."/>
            <person name="Gaiarsa S."/>
            <person name="Crotti E."/>
            <person name="Comandatore F."/>
            <person name="Degli Esposti M."/>
            <person name="Ricci I."/>
            <person name="Alma A."/>
            <person name="Favia G."/>
            <person name="Bandi C."/>
            <person name="Daffonchio D."/>
        </authorList>
    </citation>
    <scope>NUCLEOTIDE SEQUENCE [LARGE SCALE GENOMIC DNA]</scope>
    <source>
        <strain evidence="4 5">SF2.1</strain>
    </source>
</reference>
<reference evidence="4 5" key="2">
    <citation type="journal article" date="2014" name="PLoS ONE">
        <title>Evolution of mitochondria reconstructed from the energy metabolism of living bacteria.</title>
        <authorList>
            <person name="Degli Esposti M."/>
            <person name="Chouaia B."/>
            <person name="Comandatore F."/>
            <person name="Crotti E."/>
            <person name="Sassera D."/>
            <person name="Lievens P.M."/>
            <person name="Daffonchio D."/>
            <person name="Bandi C."/>
        </authorList>
    </citation>
    <scope>NUCLEOTIDE SEQUENCE [LARGE SCALE GENOMIC DNA]</scope>
    <source>
        <strain evidence="4 5">SF2.1</strain>
    </source>
</reference>
<proteinExistence type="predicted"/>
<comment type="caution">
    <text evidence="4">The sequence shown here is derived from an EMBL/GenBank/DDBJ whole genome shotgun (WGS) entry which is preliminary data.</text>
</comment>
<protein>
    <submittedName>
        <fullName evidence="4">Fatty acid hydroxylase-like protein</fullName>
    </submittedName>
</protein>
<dbReference type="GO" id="GO:0005506">
    <property type="term" value="F:iron ion binding"/>
    <property type="evidence" value="ECO:0007669"/>
    <property type="project" value="InterPro"/>
</dbReference>
<feature type="transmembrane region" description="Helical" evidence="2">
    <location>
        <begin position="54"/>
        <end position="77"/>
    </location>
</feature>
<feature type="transmembrane region" description="Helical" evidence="2">
    <location>
        <begin position="83"/>
        <end position="102"/>
    </location>
</feature>
<feature type="region of interest" description="Disordered" evidence="1">
    <location>
        <begin position="264"/>
        <end position="283"/>
    </location>
</feature>
<feature type="domain" description="Fatty acid hydroxylase" evidence="3">
    <location>
        <begin position="89"/>
        <end position="231"/>
    </location>
</feature>
<evidence type="ECO:0000256" key="1">
    <source>
        <dbReference type="SAM" id="MobiDB-lite"/>
    </source>
</evidence>
<dbReference type="Pfam" id="PF04116">
    <property type="entry name" value="FA_hydroxylase"/>
    <property type="match status" value="1"/>
</dbReference>
<evidence type="ECO:0000313" key="4">
    <source>
        <dbReference type="EMBL" id="CDG39876.1"/>
    </source>
</evidence>
<sequence length="283" mass="32405">MDSEDGREMSTFNSEHSEGFWRAFWNARKNQGSLRTGRSFDLGKMSLPHLWMAYLTYPTILLYFALILTSAAAALWFGPKAAPTLITIVLVVGIYPFAWYAIHRFILHGRWLYRNPLTASLWKRVHFDHHQDPHLLDVLFGSPLNTIPTIAIIVMPIGWAIGGISTAFAALFTGLVMTCIYEFFHCIQHLAYKPRWNWVAKIKQLHVLHHFHDEDGNYGITNYAADRLFGSFYKDARARPRSAHVFDLGYDLEEAQRYPWVMKHTGAPPKQRPDGARRGSAAS</sequence>
<keyword evidence="2" id="KW-1133">Transmembrane helix</keyword>
<dbReference type="AlphaFoldDB" id="A0A060QKG4"/>
<name>A0A060QKG4_9PROT</name>
<dbReference type="GO" id="GO:0008610">
    <property type="term" value="P:lipid biosynthetic process"/>
    <property type="evidence" value="ECO:0007669"/>
    <property type="project" value="InterPro"/>
</dbReference>
<keyword evidence="2" id="KW-0812">Transmembrane</keyword>
<dbReference type="Proteomes" id="UP000027583">
    <property type="component" value="Unassembled WGS sequence"/>
</dbReference>
<dbReference type="EMBL" id="CBLX010000013">
    <property type="protein sequence ID" value="CDG39876.1"/>
    <property type="molecule type" value="Genomic_DNA"/>
</dbReference>
<evidence type="ECO:0000256" key="2">
    <source>
        <dbReference type="SAM" id="Phobius"/>
    </source>
</evidence>
<dbReference type="eggNOG" id="COG3000">
    <property type="taxonomic scope" value="Bacteria"/>
</dbReference>